<dbReference type="VEuPathDB" id="CryptoDB:Cvel_5068"/>
<protein>
    <submittedName>
        <fullName evidence="2">Uncharacterized protein</fullName>
    </submittedName>
</protein>
<feature type="compositionally biased region" description="Acidic residues" evidence="1">
    <location>
        <begin position="705"/>
        <end position="714"/>
    </location>
</feature>
<gene>
    <name evidence="2" type="ORF">Cvel_5068</name>
</gene>
<feature type="compositionally biased region" description="Low complexity" evidence="1">
    <location>
        <begin position="235"/>
        <end position="247"/>
    </location>
</feature>
<feature type="compositionally biased region" description="Basic residues" evidence="1">
    <location>
        <begin position="252"/>
        <end position="266"/>
    </location>
</feature>
<feature type="region of interest" description="Disordered" evidence="1">
    <location>
        <begin position="1"/>
        <end position="532"/>
    </location>
</feature>
<feature type="compositionally biased region" description="Polar residues" evidence="1">
    <location>
        <begin position="63"/>
        <end position="75"/>
    </location>
</feature>
<feature type="compositionally biased region" description="Basic and acidic residues" evidence="1">
    <location>
        <begin position="23"/>
        <end position="38"/>
    </location>
</feature>
<evidence type="ECO:0000256" key="1">
    <source>
        <dbReference type="SAM" id="MobiDB-lite"/>
    </source>
</evidence>
<proteinExistence type="predicted"/>
<reference evidence="2" key="1">
    <citation type="submission" date="2014-11" db="EMBL/GenBank/DDBJ databases">
        <authorList>
            <person name="Otto D Thomas"/>
            <person name="Naeem Raeece"/>
        </authorList>
    </citation>
    <scope>NUCLEOTIDE SEQUENCE</scope>
</reference>
<feature type="compositionally biased region" description="Gly residues" evidence="1">
    <location>
        <begin position="681"/>
        <end position="692"/>
    </location>
</feature>
<feature type="compositionally biased region" description="Low complexity" evidence="1">
    <location>
        <begin position="303"/>
        <end position="315"/>
    </location>
</feature>
<feature type="region of interest" description="Disordered" evidence="1">
    <location>
        <begin position="680"/>
        <end position="724"/>
    </location>
</feature>
<organism evidence="2">
    <name type="scientific">Chromera velia CCMP2878</name>
    <dbReference type="NCBI Taxonomy" id="1169474"/>
    <lineage>
        <taxon>Eukaryota</taxon>
        <taxon>Sar</taxon>
        <taxon>Alveolata</taxon>
        <taxon>Colpodellida</taxon>
        <taxon>Chromeraceae</taxon>
        <taxon>Chromera</taxon>
    </lineage>
</organism>
<feature type="compositionally biased region" description="Polar residues" evidence="1">
    <location>
        <begin position="219"/>
        <end position="233"/>
    </location>
</feature>
<sequence>MGVKRKPEANDPDPAVAPPARRTRQEHGEEQNGTDDTRSQFPGEFSSAGGRQDGASADVSGVSALSSALPQATGTTEERRASSVRRGSRLSLRGAAIAARRERRRHENEQERNERNPLGDGEMEGGQDRTEVEGEQGGNEEKEDQPAAGSGSLVFGLSSQADRDEEYARQLQEQLWGEDEAEGGSLREEGGPGGRSQPAGARAGGTDEERRLQGRAGRYQSTRGVSGDSSESFVSAPAAAAAASSRGATGGRGRRARARGRGRGRGTRSNSRSARAHGREIDGEGNDDERRMGVGEGEGEGGAASASAGPRSGRGQLRRSDRLRENVPSRRRGRRSQRQQSVAANDEGRSGEEEEEEGERSGHEDEGGNLNSNRAGERGESPEVPPSPSQQQEEGRRRSSRLASLEAMRRQAASARVRGRGGEEGEEGTGSSSSSASSEEDESSPAESSSSEYTESSQASSSDSSYSGSESLAEEDEEEEDEEEEEEKEEEEEDDAAAPSAGRQGSRRGSRRQEGGRQGQTNDLPCNHRLNQDGSYEYDEEAARTDPITFEDLEPVHVDFFSPDGSFHACFNTSTLLEMARRKGYFAQPPAFYERVSPGTVAGRNWLNEIASKLERQGRGGRPVAEQVRRGEVPQGGGGQGAPVPAQLPTSYLRLVYRHMRGHILLCPLCYEALKAHMGSRGSGRGTDGDGGSSSEDGDGGSSSEEGEGEEGEKEEGPMELLFDPEVLPHVRSFAFTEKEGVQNPLLGRGTN</sequence>
<dbReference type="AlphaFoldDB" id="A0A0G4GR13"/>
<feature type="compositionally biased region" description="Basic and acidic residues" evidence="1">
    <location>
        <begin position="318"/>
        <end position="328"/>
    </location>
</feature>
<accession>A0A0G4GR13</accession>
<feature type="compositionally biased region" description="Basic and acidic residues" evidence="1">
    <location>
        <begin position="277"/>
        <end position="293"/>
    </location>
</feature>
<dbReference type="EMBL" id="CDMZ01001458">
    <property type="protein sequence ID" value="CEM32888.1"/>
    <property type="molecule type" value="Genomic_DNA"/>
</dbReference>
<feature type="compositionally biased region" description="Low complexity" evidence="1">
    <location>
        <begin position="401"/>
        <end position="416"/>
    </location>
</feature>
<evidence type="ECO:0000313" key="2">
    <source>
        <dbReference type="EMBL" id="CEM32888.1"/>
    </source>
</evidence>
<feature type="compositionally biased region" description="Basic and acidic residues" evidence="1">
    <location>
        <begin position="105"/>
        <end position="117"/>
    </location>
</feature>
<feature type="compositionally biased region" description="Low complexity" evidence="1">
    <location>
        <begin position="445"/>
        <end position="471"/>
    </location>
</feature>
<name>A0A0G4GR13_9ALVE</name>
<feature type="compositionally biased region" description="Acidic residues" evidence="1">
    <location>
        <begin position="472"/>
        <end position="496"/>
    </location>
</feature>